<keyword evidence="7" id="KW-0444">Lipid biosynthesis</keyword>
<evidence type="ECO:0000256" key="5">
    <source>
        <dbReference type="ARBA" id="ARBA00013170"/>
    </source>
</evidence>
<keyword evidence="9 18" id="KW-0812">Transmembrane</keyword>
<organism evidence="19 20">
    <name type="scientific">Clostridium cochlearium</name>
    <dbReference type="NCBI Taxonomy" id="1494"/>
    <lineage>
        <taxon>Bacteria</taxon>
        <taxon>Bacillati</taxon>
        <taxon>Bacillota</taxon>
        <taxon>Clostridia</taxon>
        <taxon>Eubacteriales</taxon>
        <taxon>Clostridiaceae</taxon>
        <taxon>Clostridium</taxon>
    </lineage>
</organism>
<dbReference type="InterPro" id="IPR048254">
    <property type="entry name" value="CDP_ALCOHOL_P_TRANSF_CS"/>
</dbReference>
<evidence type="ECO:0000256" key="15">
    <source>
        <dbReference type="ARBA" id="ARBA00048586"/>
    </source>
</evidence>
<accession>A0ABY0QKB4</accession>
<dbReference type="PROSITE" id="PS00379">
    <property type="entry name" value="CDP_ALCOHOL_P_TRANSF"/>
    <property type="match status" value="1"/>
</dbReference>
<comment type="similarity">
    <text evidence="4 17">Belongs to the CDP-alcohol phosphatidyltransferase class-I family.</text>
</comment>
<dbReference type="PANTHER" id="PTHR14269:SF62">
    <property type="entry name" value="CDP-DIACYLGLYCEROL--GLYCEROL-3-PHOSPHATE 3-PHOSPHATIDYLTRANSFERASE 1, CHLOROPLASTIC"/>
    <property type="match status" value="1"/>
</dbReference>
<gene>
    <name evidence="19" type="ORF">SAMN05216497_105105</name>
</gene>
<keyword evidence="11" id="KW-0443">Lipid metabolism</keyword>
<evidence type="ECO:0000313" key="20">
    <source>
        <dbReference type="Proteomes" id="UP000198811"/>
    </source>
</evidence>
<keyword evidence="20" id="KW-1185">Reference proteome</keyword>
<dbReference type="InterPro" id="IPR050324">
    <property type="entry name" value="CDP-alcohol_PTase-I"/>
</dbReference>
<comment type="pathway">
    <text evidence="3">Phospholipid metabolism; phosphatidylglycerol biosynthesis; phosphatidylglycerol from CDP-diacylglycerol: step 1/2.</text>
</comment>
<evidence type="ECO:0000256" key="11">
    <source>
        <dbReference type="ARBA" id="ARBA00023098"/>
    </source>
</evidence>
<dbReference type="InterPro" id="IPR043130">
    <property type="entry name" value="CDP-OH_PTrfase_TM_dom"/>
</dbReference>
<keyword evidence="13" id="KW-0594">Phospholipid biosynthesis</keyword>
<dbReference type="Proteomes" id="UP000198811">
    <property type="component" value="Unassembled WGS sequence"/>
</dbReference>
<sequence length="176" mass="20426">MNIPNILTLFRMFLIPIFVIIFFSDIKNNLFYSICIFLLAGITDVLDGYIARKYNLITKWGIVLDPLADKLMLLTVLFCLSSSNIIPTWILIIVSLKEFVMIIVGGILYNKDFIIPSNKFGKLSTFMFYISIFFLIFNKDLSKYLLNLSVIIAIITFLNYLLIYIKKKKNIKEHSI</sequence>
<evidence type="ECO:0000256" key="17">
    <source>
        <dbReference type="RuleBase" id="RU003750"/>
    </source>
</evidence>
<evidence type="ECO:0000256" key="4">
    <source>
        <dbReference type="ARBA" id="ARBA00010441"/>
    </source>
</evidence>
<evidence type="ECO:0000256" key="13">
    <source>
        <dbReference type="ARBA" id="ARBA00023209"/>
    </source>
</evidence>
<keyword evidence="10 18" id="KW-1133">Transmembrane helix</keyword>
<feature type="transmembrane region" description="Helical" evidence="18">
    <location>
        <begin position="62"/>
        <end position="83"/>
    </location>
</feature>
<evidence type="ECO:0000256" key="18">
    <source>
        <dbReference type="SAM" id="Phobius"/>
    </source>
</evidence>
<feature type="transmembrane region" description="Helical" evidence="18">
    <location>
        <begin position="30"/>
        <end position="50"/>
    </location>
</feature>
<name>A0ABY0QKB4_CLOCO</name>
<keyword evidence="14" id="KW-1208">Phospholipid metabolism</keyword>
<evidence type="ECO:0000256" key="10">
    <source>
        <dbReference type="ARBA" id="ARBA00022989"/>
    </source>
</evidence>
<comment type="caution">
    <text evidence="19">The sequence shown here is derived from an EMBL/GenBank/DDBJ whole genome shotgun (WGS) entry which is preliminary data.</text>
</comment>
<evidence type="ECO:0000256" key="9">
    <source>
        <dbReference type="ARBA" id="ARBA00022692"/>
    </source>
</evidence>
<evidence type="ECO:0000256" key="14">
    <source>
        <dbReference type="ARBA" id="ARBA00023264"/>
    </source>
</evidence>
<evidence type="ECO:0000256" key="3">
    <source>
        <dbReference type="ARBA" id="ARBA00005042"/>
    </source>
</evidence>
<evidence type="ECO:0000256" key="12">
    <source>
        <dbReference type="ARBA" id="ARBA00023136"/>
    </source>
</evidence>
<comment type="subcellular location">
    <subcellularLocation>
        <location evidence="2">Membrane</location>
        <topology evidence="2">Multi-pass membrane protein</topology>
    </subcellularLocation>
</comment>
<dbReference type="Pfam" id="PF01066">
    <property type="entry name" value="CDP-OH_P_transf"/>
    <property type="match status" value="1"/>
</dbReference>
<feature type="transmembrane region" description="Helical" evidence="18">
    <location>
        <begin position="7"/>
        <end position="24"/>
    </location>
</feature>
<dbReference type="PIRSF" id="PIRSF000847">
    <property type="entry name" value="Phos_ph_gly_syn"/>
    <property type="match status" value="1"/>
</dbReference>
<feature type="transmembrane region" description="Helical" evidence="18">
    <location>
        <begin position="144"/>
        <end position="165"/>
    </location>
</feature>
<evidence type="ECO:0000256" key="6">
    <source>
        <dbReference type="ARBA" id="ARBA00014944"/>
    </source>
</evidence>
<proteinExistence type="inferred from homology"/>
<keyword evidence="8 17" id="KW-0808">Transferase</keyword>
<dbReference type="EMBL" id="FNGL01000005">
    <property type="protein sequence ID" value="SDL03917.1"/>
    <property type="molecule type" value="Genomic_DNA"/>
</dbReference>
<dbReference type="InterPro" id="IPR000462">
    <property type="entry name" value="CDP-OH_P_trans"/>
</dbReference>
<evidence type="ECO:0000256" key="7">
    <source>
        <dbReference type="ARBA" id="ARBA00022516"/>
    </source>
</evidence>
<dbReference type="EC" id="2.7.8.5" evidence="5 16"/>
<keyword evidence="12 18" id="KW-0472">Membrane</keyword>
<dbReference type="RefSeq" id="WP_089864604.1">
    <property type="nucleotide sequence ID" value="NZ_FNGL01000005.1"/>
</dbReference>
<evidence type="ECO:0000256" key="2">
    <source>
        <dbReference type="ARBA" id="ARBA00004141"/>
    </source>
</evidence>
<dbReference type="InterPro" id="IPR004570">
    <property type="entry name" value="Phosphatidylglycerol_P_synth"/>
</dbReference>
<comment type="function">
    <text evidence="1">This protein catalyzes the committed step to the synthesis of the acidic phospholipids.</text>
</comment>
<evidence type="ECO:0000256" key="8">
    <source>
        <dbReference type="ARBA" id="ARBA00022679"/>
    </source>
</evidence>
<dbReference type="PANTHER" id="PTHR14269">
    <property type="entry name" value="CDP-DIACYLGLYCEROL--GLYCEROL-3-PHOSPHATE 3-PHOSPHATIDYLTRANSFERASE-RELATED"/>
    <property type="match status" value="1"/>
</dbReference>
<protein>
    <recommendedName>
        <fullName evidence="6 16">CDP-diacylglycerol--glycerol-3-phosphate 3-phosphatidyltransferase</fullName>
        <ecNumber evidence="5 16">2.7.8.5</ecNumber>
    </recommendedName>
</protein>
<evidence type="ECO:0000256" key="1">
    <source>
        <dbReference type="ARBA" id="ARBA00003973"/>
    </source>
</evidence>
<evidence type="ECO:0000313" key="19">
    <source>
        <dbReference type="EMBL" id="SDL03917.1"/>
    </source>
</evidence>
<dbReference type="NCBIfam" id="TIGR00560">
    <property type="entry name" value="pgsA"/>
    <property type="match status" value="1"/>
</dbReference>
<feature type="transmembrane region" description="Helical" evidence="18">
    <location>
        <begin position="120"/>
        <end position="138"/>
    </location>
</feature>
<comment type="catalytic activity">
    <reaction evidence="15">
        <text>a CDP-1,2-diacyl-sn-glycerol + sn-glycerol 3-phosphate = a 1,2-diacyl-sn-glycero-3-phospho-(1'-sn-glycero-3'-phosphate) + CMP + H(+)</text>
        <dbReference type="Rhea" id="RHEA:12593"/>
        <dbReference type="ChEBI" id="CHEBI:15378"/>
        <dbReference type="ChEBI" id="CHEBI:57597"/>
        <dbReference type="ChEBI" id="CHEBI:58332"/>
        <dbReference type="ChEBI" id="CHEBI:60110"/>
        <dbReference type="ChEBI" id="CHEBI:60377"/>
        <dbReference type="EC" id="2.7.8.5"/>
    </reaction>
</comment>
<dbReference type="Gene3D" id="1.20.120.1760">
    <property type="match status" value="1"/>
</dbReference>
<evidence type="ECO:0000256" key="16">
    <source>
        <dbReference type="NCBIfam" id="TIGR00560"/>
    </source>
</evidence>
<reference evidence="19 20" key="1">
    <citation type="submission" date="2016-10" db="EMBL/GenBank/DDBJ databases">
        <authorList>
            <person name="Varghese N."/>
            <person name="Submissions S."/>
        </authorList>
    </citation>
    <scope>NUCLEOTIDE SEQUENCE [LARGE SCALE GENOMIC DNA]</scope>
    <source>
        <strain evidence="19 20">NLAE-zl-C224</strain>
    </source>
</reference>